<name>L0DVC3_THIND</name>
<dbReference type="eggNOG" id="COG4517">
    <property type="taxonomic scope" value="Bacteria"/>
</dbReference>
<sequence>MAETNRFRVTFINQGKVYEVFARDVFQDRLYGFVTVEGLLFGEHSQVVVDPSEERLRHEFEGVERFHVPLHAIIRIDEVAEVGSARIRDMGSGGNVHMFPGMLPPGRGQ</sequence>
<protein>
    <recommendedName>
        <fullName evidence="3">DUF1820 family protein</fullName>
    </recommendedName>
</protein>
<dbReference type="OrthoDB" id="5641137at2"/>
<evidence type="ECO:0000313" key="1">
    <source>
        <dbReference type="EMBL" id="AGA32920.1"/>
    </source>
</evidence>
<reference evidence="1" key="1">
    <citation type="submission" date="2015-12" db="EMBL/GenBank/DDBJ databases">
        <authorList>
            <person name="Tikhonova T.V."/>
            <person name="Pavlov A.R."/>
            <person name="Beletsky A.V."/>
            <person name="Mardanov A.V."/>
            <person name="Sorokin D.Y."/>
            <person name="Ravin N.V."/>
            <person name="Popov V.O."/>
        </authorList>
    </citation>
    <scope>NUCLEOTIDE SEQUENCE</scope>
    <source>
        <strain evidence="1">DSM 14787</strain>
    </source>
</reference>
<dbReference type="Proteomes" id="UP000010809">
    <property type="component" value="Chromosome"/>
</dbReference>
<accession>L0DVC3</accession>
<dbReference type="KEGG" id="tni:TVNIR_1247"/>
<dbReference type="InterPro" id="IPR014949">
    <property type="entry name" value="DUF1820"/>
</dbReference>
<dbReference type="RefSeq" id="WP_015258057.1">
    <property type="nucleotide sequence ID" value="NC_019902.2"/>
</dbReference>
<organism evidence="1 2">
    <name type="scientific">Thioalkalivibrio nitratireducens (strain DSM 14787 / UNIQEM 213 / ALEN2)</name>
    <dbReference type="NCBI Taxonomy" id="1255043"/>
    <lineage>
        <taxon>Bacteria</taxon>
        <taxon>Pseudomonadati</taxon>
        <taxon>Pseudomonadota</taxon>
        <taxon>Gammaproteobacteria</taxon>
        <taxon>Chromatiales</taxon>
        <taxon>Ectothiorhodospiraceae</taxon>
        <taxon>Thioalkalivibrio</taxon>
    </lineage>
</organism>
<dbReference type="HOGENOM" id="CLU_160631_0_0_6"/>
<keyword evidence="2" id="KW-1185">Reference proteome</keyword>
<proteinExistence type="predicted"/>
<dbReference type="STRING" id="1255043.TVNIR_1247"/>
<dbReference type="Pfam" id="PF08850">
    <property type="entry name" value="DUF1820"/>
    <property type="match status" value="1"/>
</dbReference>
<dbReference type="EMBL" id="CP003989">
    <property type="protein sequence ID" value="AGA32920.1"/>
    <property type="molecule type" value="Genomic_DNA"/>
</dbReference>
<dbReference type="AlphaFoldDB" id="L0DVC3"/>
<evidence type="ECO:0008006" key="3">
    <source>
        <dbReference type="Google" id="ProtNLM"/>
    </source>
</evidence>
<evidence type="ECO:0000313" key="2">
    <source>
        <dbReference type="Proteomes" id="UP000010809"/>
    </source>
</evidence>
<gene>
    <name evidence="1" type="ordered locus">TVNIR_1247</name>
</gene>
<dbReference type="PATRIC" id="fig|1255043.3.peg.1260"/>